<protein>
    <submittedName>
        <fullName evidence="2">Transcriptional regulator</fullName>
    </submittedName>
</protein>
<proteinExistence type="predicted"/>
<accession>A0A4P7CDU8</accession>
<keyword evidence="1" id="KW-1133">Transmembrane helix</keyword>
<sequence>MMIEQATVIGYQNGVALVQCQAKAGCGSCVANQSCGTKALSALAGEKFAPQFELSVETPLQIGDKIEIGLAEQSLLLSVFWLYVIPLIALIISALVLSQWIQNELWVALGIFIATALTFLWVKKTVSKKSQAQFIPVFLRKI</sequence>
<dbReference type="InterPro" id="IPR007359">
    <property type="entry name" value="SigmaE_reg_RseC_MucC"/>
</dbReference>
<evidence type="ECO:0000256" key="1">
    <source>
        <dbReference type="SAM" id="Phobius"/>
    </source>
</evidence>
<reference evidence="2 3" key="1">
    <citation type="submission" date="2019-03" db="EMBL/GenBank/DDBJ databases">
        <authorList>
            <person name="Che Y."/>
            <person name="Zhou L."/>
        </authorList>
    </citation>
    <scope>NUCLEOTIDE SEQUENCE [LARGE SCALE GENOMIC DNA]</scope>
    <source>
        <strain evidence="2 3">AIFJ1607</strain>
    </source>
</reference>
<organism evidence="2 3">
    <name type="scientific">Actinobacillus indolicus</name>
    <dbReference type="NCBI Taxonomy" id="51049"/>
    <lineage>
        <taxon>Bacteria</taxon>
        <taxon>Pseudomonadati</taxon>
        <taxon>Pseudomonadota</taxon>
        <taxon>Gammaproteobacteria</taxon>
        <taxon>Pasteurellales</taxon>
        <taxon>Pasteurellaceae</taxon>
        <taxon>Actinobacillus</taxon>
    </lineage>
</organism>
<dbReference type="RefSeq" id="WP_162855949.1">
    <property type="nucleotide sequence ID" value="NZ_CP038145.1"/>
</dbReference>
<keyword evidence="1" id="KW-0812">Transmembrane</keyword>
<evidence type="ECO:0000313" key="2">
    <source>
        <dbReference type="EMBL" id="QBQ62976.1"/>
    </source>
</evidence>
<dbReference type="EMBL" id="CP038145">
    <property type="protein sequence ID" value="QBQ62976.1"/>
    <property type="molecule type" value="Genomic_DNA"/>
</dbReference>
<dbReference type="AlphaFoldDB" id="A0A4P7CDU8"/>
<keyword evidence="1" id="KW-0472">Membrane</keyword>
<dbReference type="PANTHER" id="PTHR35867:SF1">
    <property type="entry name" value="PROTEIN RSEC"/>
    <property type="match status" value="1"/>
</dbReference>
<feature type="transmembrane region" description="Helical" evidence="1">
    <location>
        <begin position="105"/>
        <end position="122"/>
    </location>
</feature>
<dbReference type="Proteomes" id="UP000294444">
    <property type="component" value="Chromosome"/>
</dbReference>
<dbReference type="KEGG" id="aio:EXH44_01400"/>
<dbReference type="InterPro" id="IPR026268">
    <property type="entry name" value="RseC"/>
</dbReference>
<evidence type="ECO:0000313" key="3">
    <source>
        <dbReference type="Proteomes" id="UP000294444"/>
    </source>
</evidence>
<name>A0A4P7CDU8_9PAST</name>
<keyword evidence="3" id="KW-1185">Reference proteome</keyword>
<feature type="transmembrane region" description="Helical" evidence="1">
    <location>
        <begin position="75"/>
        <end position="99"/>
    </location>
</feature>
<dbReference type="PIRSF" id="PIRSF004923">
    <property type="entry name" value="RseC"/>
    <property type="match status" value="1"/>
</dbReference>
<dbReference type="Pfam" id="PF04246">
    <property type="entry name" value="RseC_MucC"/>
    <property type="match status" value="1"/>
</dbReference>
<dbReference type="PANTHER" id="PTHR35867">
    <property type="entry name" value="PROTEIN RSEC"/>
    <property type="match status" value="1"/>
</dbReference>
<gene>
    <name evidence="2" type="ORF">EXH44_01400</name>
</gene>